<reference evidence="4 5" key="1">
    <citation type="submission" date="2019-03" db="EMBL/GenBank/DDBJ databases">
        <title>Genomics of glacier-inhabiting Cryobacterium strains.</title>
        <authorList>
            <person name="Liu Q."/>
            <person name="Xin Y.-H."/>
        </authorList>
    </citation>
    <scope>NUCLEOTIDE SEQUENCE [LARGE SCALE GENOMIC DNA]</scope>
    <source>
        <strain evidence="4 5">Sr47</strain>
    </source>
</reference>
<dbReference type="InterPro" id="IPR050443">
    <property type="entry name" value="RbsD/FucU_mutarotase"/>
</dbReference>
<dbReference type="GO" id="GO:0042806">
    <property type="term" value="F:fucose binding"/>
    <property type="evidence" value="ECO:0007669"/>
    <property type="project" value="TreeGrafter"/>
</dbReference>
<gene>
    <name evidence="4" type="ORF">E3O23_01835</name>
</gene>
<dbReference type="RefSeq" id="WP_134487451.1">
    <property type="nucleotide sequence ID" value="NZ_SOEZ01000010.1"/>
</dbReference>
<dbReference type="Pfam" id="PF05025">
    <property type="entry name" value="RbsD_FucU"/>
    <property type="match status" value="1"/>
</dbReference>
<dbReference type="Proteomes" id="UP000297866">
    <property type="component" value="Unassembled WGS sequence"/>
</dbReference>
<dbReference type="PANTHER" id="PTHR31690:SF4">
    <property type="entry name" value="FUCOSE MUTAROTASE"/>
    <property type="match status" value="1"/>
</dbReference>
<accession>A0A4R8UH85</accession>
<sequence>MLLGINPLLTGELLKHLDEMGHSDSAMIVDAHFPASRLAKRLVSLPGTSSPDALRAVRSVLPLDDAPAVDLMTSADGALLEVQEQLLGAAGVGPEESRFVDRYDFYAAADSAYVIIRTGETRTYGCVVVRKGLVGH</sequence>
<organism evidence="4 5">
    <name type="scientific">Cryobacterium tagatosivorans</name>
    <dbReference type="NCBI Taxonomy" id="1259199"/>
    <lineage>
        <taxon>Bacteria</taxon>
        <taxon>Bacillati</taxon>
        <taxon>Actinomycetota</taxon>
        <taxon>Actinomycetes</taxon>
        <taxon>Micrococcales</taxon>
        <taxon>Microbacteriaceae</taxon>
        <taxon>Cryobacterium</taxon>
    </lineage>
</organism>
<evidence type="ECO:0000256" key="3">
    <source>
        <dbReference type="ARBA" id="ARBA00036324"/>
    </source>
</evidence>
<comment type="caution">
    <text evidence="4">The sequence shown here is derived from an EMBL/GenBank/DDBJ whole genome shotgun (WGS) entry which is preliminary data.</text>
</comment>
<dbReference type="PANTHER" id="PTHR31690">
    <property type="entry name" value="FUCOSE MUTAROTASE"/>
    <property type="match status" value="1"/>
</dbReference>
<dbReference type="GO" id="GO:0006004">
    <property type="term" value="P:fucose metabolic process"/>
    <property type="evidence" value="ECO:0007669"/>
    <property type="project" value="TreeGrafter"/>
</dbReference>
<name>A0A4R8UH85_9MICO</name>
<proteinExistence type="predicted"/>
<evidence type="ECO:0000313" key="5">
    <source>
        <dbReference type="Proteomes" id="UP000297866"/>
    </source>
</evidence>
<keyword evidence="5" id="KW-1185">Reference proteome</keyword>
<dbReference type="SUPFAM" id="SSF102546">
    <property type="entry name" value="RbsD-like"/>
    <property type="match status" value="1"/>
</dbReference>
<evidence type="ECO:0000313" key="4">
    <source>
        <dbReference type="EMBL" id="TFB55956.1"/>
    </source>
</evidence>
<dbReference type="InterPro" id="IPR023750">
    <property type="entry name" value="RbsD-like_sf"/>
</dbReference>
<dbReference type="GO" id="GO:0036373">
    <property type="term" value="F:L-fucose mutarotase activity"/>
    <property type="evidence" value="ECO:0007669"/>
    <property type="project" value="UniProtKB-EC"/>
</dbReference>
<dbReference type="InterPro" id="IPR007721">
    <property type="entry name" value="RbsD_FucU"/>
</dbReference>
<evidence type="ECO:0000256" key="1">
    <source>
        <dbReference type="ARBA" id="ARBA00000223"/>
    </source>
</evidence>
<protein>
    <submittedName>
        <fullName evidence="4">Transport protein RbsD/FucU</fullName>
    </submittedName>
</protein>
<evidence type="ECO:0000256" key="2">
    <source>
        <dbReference type="ARBA" id="ARBA00023235"/>
    </source>
</evidence>
<dbReference type="OrthoDB" id="9805009at2"/>
<dbReference type="GO" id="GO:0062193">
    <property type="term" value="F:D-ribose pyranase activity"/>
    <property type="evidence" value="ECO:0007669"/>
    <property type="project" value="UniProtKB-EC"/>
</dbReference>
<comment type="catalytic activity">
    <reaction evidence="3">
        <text>alpha-L-fucose = beta-L-fucose</text>
        <dbReference type="Rhea" id="RHEA:25580"/>
        <dbReference type="ChEBI" id="CHEBI:42548"/>
        <dbReference type="ChEBI" id="CHEBI:42589"/>
        <dbReference type="EC" id="5.1.3.29"/>
    </reaction>
</comment>
<dbReference type="AlphaFoldDB" id="A0A4R8UH85"/>
<keyword evidence="2" id="KW-0413">Isomerase</keyword>
<dbReference type="Gene3D" id="3.40.1650.10">
    <property type="entry name" value="RbsD-like domain"/>
    <property type="match status" value="1"/>
</dbReference>
<dbReference type="EMBL" id="SOEZ01000010">
    <property type="protein sequence ID" value="TFB55956.1"/>
    <property type="molecule type" value="Genomic_DNA"/>
</dbReference>
<comment type="catalytic activity">
    <reaction evidence="1">
        <text>beta-D-ribopyranose = beta-D-ribofuranose</text>
        <dbReference type="Rhea" id="RHEA:25432"/>
        <dbReference type="ChEBI" id="CHEBI:27476"/>
        <dbReference type="ChEBI" id="CHEBI:47002"/>
        <dbReference type="EC" id="5.4.99.62"/>
    </reaction>
</comment>